<dbReference type="FunFam" id="1.25.10.10:FF:000305">
    <property type="entry name" value="Adenomatous polyposis coli"/>
    <property type="match status" value="1"/>
</dbReference>
<dbReference type="InterPro" id="IPR009240">
    <property type="entry name" value="APC_15aa_rpt"/>
</dbReference>
<sequence length="2530" mass="271499">MLQPTLASELEGNGGGQDSIVLGMAGVCLDDTDIDVDPDADVDVDVDVDVDAVPERKPHFLDYDAAAPPDYEENYGYRIAAGEQLKMDKKFERDGEISDYELAASGYTKKEFTQDDNTLHYTHSSGAAGAKKPAKHFLDENPIPPDYMLAQELREHRSLDRNFERQSAQQQQQKELLPAQRLGSPAGVGAGAMGTSVGSRASRSKEPSYTLSRFLDADAAPPPLPRLPKGTAWTSTSDVDATLGAKVECVYSLLSMLGSNDPLEMSKKFLELSANSQSCATLRRSGCMPLLVQMMHAPDNEQEVRKCASLALHNVVHSHPDEKAGRREAKVLRLLDQIVDYCNFLKTLLQSGGEAIADDSDRHPLAAISSLMKVSFDEEHRHAMCELGALQVIPNLVHLDHAVHGPKPEDQCCNSLRRYALMALTNLTFGDENNKALLCGQKQFMEALVAQLDTSGPDDLLQVTASVLRNLSWRADSNMKAVLNEIGTVTALARAAMRNKSENTLKAILSALWNLSAHCSTNKAEFCAVEGALAFLVGMLSYEGPSKTLKIIENAGGILRNVSSHIAVCEPYRQILRQHNCLAILLQQLKSESLTVVSNSCGTLWNLSARCPEDQKFLWDNGAVPMLRSLIHSKHAMISEGSSSALKNLLNFRPAVQNQDQLDPIARSMGLKQLPTLKARKQKALQQELGERHAETCDNLESNNSNTNSNNNNNNNSIGTSVISHKARRHPAPTRLSRSALLTKSESRDSVYSAKSDTAYEHLMRSDAAKRQGNFELELELEHDVEATEEQPIDYSAKYSEGAANSSGKATTYQETDLDQPTDFSLRYAENQLESDMKSAAGCAPSAKASGEGQEILLMLDDSVKCYQTEDTPYVISNAASVTDLRQAAKAEAEADAASSPPAEAIIKPSGVEESSLTQPQAPIKQQSSKLSSALASGSYTPEKPINYCEEGTPGYFSRYDSLSSLDEPGKSAPKADSKSVKLEEQQQTEQPEVQPQEEPTPAKTNSALETPLMFSRRSSMDSLDVDVANCDDKSSVVSDFSRLASGVISPSELPDSPTQSMPQSPRRTSEAGASVALPPGSGRRQQPLRSVFEDDLSKFNVENTPAQFSGATSLSNLSIVDDDKPMGEDNDVDKEDELLLASCINMGMQRPATASAAGAAGSATGTGTAAAVASAEETTRSYCTEDTPALLSKVGSNTNLSAISMNSTAETQPQRCSLNLSDDVSSNASDCGGGPGAAAMLQQCIRDGMQKPSPMPAAPLNEDPIAMLRRGGNMLSTYLPVSDEMSKYLVEDSPCNFSVVSGLSNLTVGSSLVGPAVQLQETIGSADASAVKSESQAPAQEQVNRPAQWQDDSLSSLSIDSEDDTNLLSQAIAAGCNRPKSNLGFSGTSATSSKRSSSLCSSSQPIAINAATSACSLNSAMSARKTVQQESYSSVDSSDSNDNQSKSLFELCILNGMYKSKEPSRSQQLQQQQQQQQSAAHSNPNLKQFDSLPVQLPVQSKRQRHHHHHHQQHQRERERERKDEKLLLECINTGISKKINAVPKNGQATSAAALEPCHPMAATTSASVHSTAAAAAAPDVEQKSHAPSTRHNSQPVSQQSHQSPRHGIDIDTDAAKSPAPSPEIVNTIDHAIVTGSKIVLGDNDADRSSDESNQSLILDTTVRLDEIPDESRPRTADKHKDPDLMLKSVERLTLEFVTSAEQLRTGNHNPSQSQSQSHSHSHSHSQGNTWNEHTCPNDVSFPSISQTAPVLGTLSLDDADVDDMDADATEAQDLHDFAEITPTNETQLLCSLGVVNGDTNFQQPNSLDSHSLSDTLTEQPEQSQQSLSSGLNFQLGGQVQSAAARSCEQQQRLLLFNGTSASMMTNSTMIAYEARALADNLQQLQASDPDSNEHNDDSTQLTFSINGSLDLDNVRPPSGMESLNSACNTQPSSLRLALPTKSPRFGRKAFPAGLVARRALGQLAGSAESVNSSCNLLDNIKPPSLMDELLDSMISVDSIQSEVADAEQECSMATTISVSNYETAAGDDQTLTVLQSCCDFDDEEDATMNEDFSSAESTPKQGSTPSPNRRTLTPKQKRRLAKDRYKTYTITGNAMDIVEPNETLQIEIVEAVPAAVAPATPSPRANGRRRGSAERYKTQVIECPLHLLQDDCPSDQLSSMRAMMQQFTYITDIDIGNSSEAPETHAPADDPPSCDGDQNSETESCHGRGQSPPVAKELPLKRTTPPPQPPVLEPAAAVKVVRGRKKPAYISPYSMQSQRNSSAAAAACAAAAKAKTKTLSPTIAKRNALPSTRLPAKKKATPPPAAPRLERQGTFVKDEPTNVNGQVPVVEPVSPTQRASKLPTKRPTTAAAATTKTVAKAASPKRIIAKAAPRVLPPQQKPQQRANTNIRLASAKAAAASRVAAQANRISSTTPPSRSNSNLNGGSAAVAAASAAAVKINQAQSRIANIWKRVDEAKTKTTKTKQISNLRTQQTKSSNTLNGNASRPTLLRSSTFDNTPPDAAAVGNQASGATAAAARSRLPIGGVRK</sequence>
<dbReference type="Pfam" id="PF05923">
    <property type="entry name" value="APC_r"/>
    <property type="match status" value="6"/>
</dbReference>
<dbReference type="Pfam" id="PF00514">
    <property type="entry name" value="Arm"/>
    <property type="match status" value="1"/>
</dbReference>
<dbReference type="Proteomes" id="UP000009192">
    <property type="component" value="Unassembled WGS sequence"/>
</dbReference>
<feature type="region of interest" description="Disordered" evidence="4">
    <location>
        <begin position="2178"/>
        <end position="2233"/>
    </location>
</feature>
<feature type="compositionally biased region" description="Low complexity" evidence="4">
    <location>
        <begin position="925"/>
        <end position="937"/>
    </location>
</feature>
<dbReference type="InParanoid" id="B4K7P8"/>
<keyword evidence="2" id="KW-0879">Wnt signaling pathway</keyword>
<feature type="region of interest" description="Disordered" evidence="4">
    <location>
        <begin position="1909"/>
        <end position="1928"/>
    </location>
</feature>
<feature type="repeat" description="ARM" evidence="3">
    <location>
        <begin position="531"/>
        <end position="565"/>
    </location>
</feature>
<feature type="compositionally biased region" description="Polar residues" evidence="4">
    <location>
        <begin position="2465"/>
        <end position="2499"/>
    </location>
</feature>
<feature type="compositionally biased region" description="Polar residues" evidence="4">
    <location>
        <begin position="1057"/>
        <end position="1067"/>
    </location>
</feature>
<dbReference type="InterPro" id="IPR026818">
    <property type="entry name" value="Apc_fam"/>
</dbReference>
<dbReference type="GO" id="GO:0005829">
    <property type="term" value="C:cytosol"/>
    <property type="evidence" value="ECO:0007669"/>
    <property type="project" value="EnsemblMetazoa"/>
</dbReference>
<dbReference type="GO" id="GO:0007367">
    <property type="term" value="P:segment polarity determination"/>
    <property type="evidence" value="ECO:0007669"/>
    <property type="project" value="EnsemblMetazoa"/>
</dbReference>
<dbReference type="FunCoup" id="B4K7P8">
    <property type="interactions" value="104"/>
</dbReference>
<feature type="region of interest" description="Disordered" evidence="4">
    <location>
        <begin position="2319"/>
        <end position="2364"/>
    </location>
</feature>
<feature type="compositionally biased region" description="Basic and acidic residues" evidence="4">
    <location>
        <begin position="1663"/>
        <end position="1684"/>
    </location>
</feature>
<feature type="region of interest" description="Disordered" evidence="4">
    <location>
        <begin position="960"/>
        <end position="1016"/>
    </location>
</feature>
<feature type="region of interest" description="Disordered" evidence="4">
    <location>
        <begin position="1461"/>
        <end position="1523"/>
    </location>
</feature>
<dbReference type="SMART" id="SM00185">
    <property type="entry name" value="ARM"/>
    <property type="match status" value="7"/>
</dbReference>
<dbReference type="InterPro" id="IPR041257">
    <property type="entry name" value="APC_rep"/>
</dbReference>
<feature type="region of interest" description="Disordered" evidence="4">
    <location>
        <begin position="162"/>
        <end position="205"/>
    </location>
</feature>
<dbReference type="GO" id="GO:0005881">
    <property type="term" value="C:cytoplasmic microtubule"/>
    <property type="evidence" value="ECO:0007669"/>
    <property type="project" value="TreeGrafter"/>
</dbReference>
<organism evidence="5 7">
    <name type="scientific">Drosophila mojavensis</name>
    <name type="common">Fruit fly</name>
    <dbReference type="NCBI Taxonomy" id="7230"/>
    <lineage>
        <taxon>Eukaryota</taxon>
        <taxon>Metazoa</taxon>
        <taxon>Ecdysozoa</taxon>
        <taxon>Arthropoda</taxon>
        <taxon>Hexapoda</taxon>
        <taxon>Insecta</taxon>
        <taxon>Pterygota</taxon>
        <taxon>Neoptera</taxon>
        <taxon>Endopterygota</taxon>
        <taxon>Diptera</taxon>
        <taxon>Brachycera</taxon>
        <taxon>Muscomorpha</taxon>
        <taxon>Ephydroidea</taxon>
        <taxon>Drosophilidae</taxon>
        <taxon>Drosophila</taxon>
    </lineage>
</organism>
<dbReference type="GO" id="GO:0007405">
    <property type="term" value="P:neuroblast proliferation"/>
    <property type="evidence" value="ECO:0007669"/>
    <property type="project" value="EnsemblMetazoa"/>
</dbReference>
<dbReference type="KEGG" id="dmo:Dmoj_GI10524"/>
<gene>
    <name evidence="5" type="primary">Dmoj\GI10524</name>
    <name evidence="5" type="ORF">Dmoj_GI10524</name>
</gene>
<feature type="region of interest" description="Disordered" evidence="4">
    <location>
        <begin position="800"/>
        <end position="819"/>
    </location>
</feature>
<evidence type="ECO:0000313" key="6">
    <source>
        <dbReference type="EMBL" id="KRG02117.1"/>
    </source>
</evidence>
<feature type="compositionally biased region" description="Low complexity" evidence="4">
    <location>
        <begin position="2342"/>
        <end position="2364"/>
    </location>
</feature>
<dbReference type="GO" id="GO:0030951">
    <property type="term" value="P:establishment or maintenance of microtubule cytoskeleton polarity"/>
    <property type="evidence" value="ECO:0007669"/>
    <property type="project" value="EnsemblMetazoa"/>
</dbReference>
<feature type="compositionally biased region" description="Low complexity" evidence="4">
    <location>
        <begin position="2504"/>
        <end position="2519"/>
    </location>
</feature>
<dbReference type="InterPro" id="IPR000225">
    <property type="entry name" value="Armadillo"/>
</dbReference>
<dbReference type="GO" id="GO:0016055">
    <property type="term" value="P:Wnt signaling pathway"/>
    <property type="evidence" value="ECO:0007669"/>
    <property type="project" value="UniProtKB-KW"/>
</dbReference>
<feature type="region of interest" description="Disordered" evidence="4">
    <location>
        <begin position="1330"/>
        <end position="1352"/>
    </location>
</feature>
<dbReference type="GO" id="GO:0001708">
    <property type="term" value="P:cell fate specification"/>
    <property type="evidence" value="ECO:0007669"/>
    <property type="project" value="TreeGrafter"/>
</dbReference>
<dbReference type="HOGENOM" id="CLU_229199_0_0_1"/>
<feature type="compositionally biased region" description="Polar residues" evidence="4">
    <location>
        <begin position="2051"/>
        <end position="2075"/>
    </location>
</feature>
<dbReference type="EMBL" id="CH933806">
    <property type="protein sequence ID" value="KRG02117.1"/>
    <property type="molecule type" value="Genomic_DNA"/>
</dbReference>
<dbReference type="Gene3D" id="1.25.10.10">
    <property type="entry name" value="Leucine-rich Repeat Variant"/>
    <property type="match status" value="1"/>
</dbReference>
<dbReference type="Pfam" id="PF18797">
    <property type="entry name" value="APC_rep"/>
    <property type="match status" value="1"/>
</dbReference>
<dbReference type="OrthoDB" id="5918429at2759"/>
<dbReference type="Pfam" id="PF05972">
    <property type="entry name" value="APC_15aa"/>
    <property type="match status" value="2"/>
</dbReference>
<reference evidence="5" key="3">
    <citation type="submission" date="2008-06" db="EMBL/GenBank/DDBJ databases">
        <authorList>
            <consortium name="FlyBase"/>
        </authorList>
    </citation>
    <scope>NUCLEOTIDE SEQUENCE</scope>
    <source>
        <strain evidence="5">TSC#15081-1352.22</strain>
    </source>
</reference>
<name>B4K7P8_DROMO</name>
<dbReference type="GO" id="GO:0030720">
    <property type="term" value="P:oocyte localization involved in germarium-derived egg chamber formation"/>
    <property type="evidence" value="ECO:0007669"/>
    <property type="project" value="EnsemblMetazoa"/>
</dbReference>
<feature type="compositionally biased region" description="Low complexity" evidence="4">
    <location>
        <begin position="986"/>
        <end position="1002"/>
    </location>
</feature>
<feature type="region of interest" description="Disordered" evidence="4">
    <location>
        <begin position="1802"/>
        <end position="1830"/>
    </location>
</feature>
<dbReference type="GO" id="GO:0008017">
    <property type="term" value="F:microtubule binding"/>
    <property type="evidence" value="ECO:0007669"/>
    <property type="project" value="TreeGrafter"/>
</dbReference>
<dbReference type="InterPro" id="IPR011989">
    <property type="entry name" value="ARM-like"/>
</dbReference>
<feature type="repeat" description="ARM" evidence="3">
    <location>
        <begin position="286"/>
        <end position="324"/>
    </location>
</feature>
<feature type="compositionally biased region" description="Polar residues" evidence="4">
    <location>
        <begin position="1333"/>
        <end position="1348"/>
    </location>
</feature>
<dbReference type="PANTHER" id="PTHR12607">
    <property type="entry name" value="ADENOMATOUS POLYPOSIS COLI PROTEIN FAMILY"/>
    <property type="match status" value="1"/>
</dbReference>
<dbReference type="GO" id="GO:0046673">
    <property type="term" value="P:negative regulation of compound eye retinal cell programmed cell death"/>
    <property type="evidence" value="ECO:0007669"/>
    <property type="project" value="EnsemblMetazoa"/>
</dbReference>
<feature type="region of interest" description="Disordered" evidence="4">
    <location>
        <begin position="123"/>
        <end position="143"/>
    </location>
</feature>
<evidence type="ECO:0000256" key="2">
    <source>
        <dbReference type="ARBA" id="ARBA00022687"/>
    </source>
</evidence>
<dbReference type="PANTHER" id="PTHR12607:SF12">
    <property type="entry name" value="APC-LIKE, ISOFORM A-RELATED"/>
    <property type="match status" value="1"/>
</dbReference>
<dbReference type="GO" id="GO:0045177">
    <property type="term" value="C:apical part of cell"/>
    <property type="evidence" value="ECO:0007669"/>
    <property type="project" value="EnsemblMetazoa"/>
</dbReference>
<dbReference type="GO" id="GO:0035293">
    <property type="term" value="P:chitin-based larval cuticle pattern formation"/>
    <property type="evidence" value="ECO:0007669"/>
    <property type="project" value="EnsemblMetazoa"/>
</dbReference>
<reference evidence="5 7" key="1">
    <citation type="journal article" date="2007" name="Nature">
        <title>Evolution of genes and genomes on the Drosophila phylogeny.</title>
        <authorList>
            <consortium name="Drosophila 12 Genomes Consortium"/>
            <person name="Clark A.G."/>
            <person name="Eisen M.B."/>
            <person name="Smith D.R."/>
            <person name="Bergman C.M."/>
            <person name="Oliver B."/>
            <person name="Markow T.A."/>
            <person name="Kaufman T.C."/>
            <person name="Kellis M."/>
            <person name="Gelbart W."/>
            <person name="Iyer V.N."/>
            <person name="Pollard D.A."/>
            <person name="Sackton T.B."/>
            <person name="Larracuente A.M."/>
            <person name="Singh N.D."/>
            <person name="Abad J.P."/>
            <person name="Abt D.N."/>
            <person name="Adryan B."/>
            <person name="Aguade M."/>
            <person name="Akashi H."/>
            <person name="Anderson W.W."/>
            <person name="Aquadro C.F."/>
            <person name="Ardell D.H."/>
            <person name="Arguello R."/>
            <person name="Artieri C.G."/>
            <person name="Barbash D.A."/>
            <person name="Barker D."/>
            <person name="Barsanti P."/>
            <person name="Batterham P."/>
            <person name="Batzoglou S."/>
            <person name="Begun D."/>
            <person name="Bhutkar A."/>
            <person name="Blanco E."/>
            <person name="Bosak S.A."/>
            <person name="Bradley R.K."/>
            <person name="Brand A.D."/>
            <person name="Brent M.R."/>
            <person name="Brooks A.N."/>
            <person name="Brown R.H."/>
            <person name="Butlin R.K."/>
            <person name="Caggese C."/>
            <person name="Calvi B.R."/>
            <person name="Bernardo de Carvalho A."/>
            <person name="Caspi A."/>
            <person name="Castrezana S."/>
            <person name="Celniker S.E."/>
            <person name="Chang J.L."/>
            <person name="Chapple C."/>
            <person name="Chatterji S."/>
            <person name="Chinwalla A."/>
            <person name="Civetta A."/>
            <person name="Clifton S.W."/>
            <person name="Comeron J.M."/>
            <person name="Costello J.C."/>
            <person name="Coyne J.A."/>
            <person name="Daub J."/>
            <person name="David R.G."/>
            <person name="Delcher A.L."/>
            <person name="Delehaunty K."/>
            <person name="Do C.B."/>
            <person name="Ebling H."/>
            <person name="Edwards K."/>
            <person name="Eickbush T."/>
            <person name="Evans J.D."/>
            <person name="Filipski A."/>
            <person name="Findeiss S."/>
            <person name="Freyhult E."/>
            <person name="Fulton L."/>
            <person name="Fulton R."/>
            <person name="Garcia A.C."/>
            <person name="Gardiner A."/>
            <person name="Garfield D.A."/>
            <person name="Garvin B.E."/>
            <person name="Gibson G."/>
            <person name="Gilbert D."/>
            <person name="Gnerre S."/>
            <person name="Godfrey J."/>
            <person name="Good R."/>
            <person name="Gotea V."/>
            <person name="Gravely B."/>
            <person name="Greenberg A.J."/>
            <person name="Griffiths-Jones S."/>
            <person name="Gross S."/>
            <person name="Guigo R."/>
            <person name="Gustafson E.A."/>
            <person name="Haerty W."/>
            <person name="Hahn M.W."/>
            <person name="Halligan D.L."/>
            <person name="Halpern A.L."/>
            <person name="Halter G.M."/>
            <person name="Han M.V."/>
            <person name="Heger A."/>
            <person name="Hillier L."/>
            <person name="Hinrichs A.S."/>
            <person name="Holmes I."/>
            <person name="Hoskins R.A."/>
            <person name="Hubisz M.J."/>
            <person name="Hultmark D."/>
            <person name="Huntley M.A."/>
            <person name="Jaffe D.B."/>
            <person name="Jagadeeshan S."/>
            <person name="Jeck W.R."/>
            <person name="Johnson J."/>
            <person name="Jones C.D."/>
            <person name="Jordan W.C."/>
            <person name="Karpen G.H."/>
            <person name="Kataoka E."/>
            <person name="Keightley P.D."/>
            <person name="Kheradpour P."/>
            <person name="Kirkness E.F."/>
            <person name="Koerich L.B."/>
            <person name="Kristiansen K."/>
            <person name="Kudrna D."/>
            <person name="Kulathinal R.J."/>
            <person name="Kumar S."/>
            <person name="Kwok R."/>
            <person name="Lander E."/>
            <person name="Langley C.H."/>
            <person name="Lapoint R."/>
            <person name="Lazzaro B.P."/>
            <person name="Lee S.J."/>
            <person name="Levesque L."/>
            <person name="Li R."/>
            <person name="Lin C.F."/>
            <person name="Lin M.F."/>
            <person name="Lindblad-Toh K."/>
            <person name="Llopart A."/>
            <person name="Long M."/>
            <person name="Low L."/>
            <person name="Lozovsky E."/>
            <person name="Lu J."/>
            <person name="Luo M."/>
            <person name="Machado C.A."/>
            <person name="Makalowski W."/>
            <person name="Marzo M."/>
            <person name="Matsuda M."/>
            <person name="Matzkin L."/>
            <person name="McAllister B."/>
            <person name="McBride C.S."/>
            <person name="McKernan B."/>
            <person name="McKernan K."/>
            <person name="Mendez-Lago M."/>
            <person name="Minx P."/>
            <person name="Mollenhauer M.U."/>
            <person name="Montooth K."/>
            <person name="Mount S.M."/>
            <person name="Mu X."/>
            <person name="Myers E."/>
            <person name="Negre B."/>
            <person name="Newfeld S."/>
            <person name="Nielsen R."/>
            <person name="Noor M.A."/>
            <person name="O'Grady P."/>
            <person name="Pachter L."/>
            <person name="Papaceit M."/>
            <person name="Parisi M.J."/>
            <person name="Parisi M."/>
            <person name="Parts L."/>
            <person name="Pedersen J.S."/>
            <person name="Pesole G."/>
            <person name="Phillippy A.M."/>
            <person name="Ponting C.P."/>
            <person name="Pop M."/>
            <person name="Porcelli D."/>
            <person name="Powell J.R."/>
            <person name="Prohaska S."/>
            <person name="Pruitt K."/>
            <person name="Puig M."/>
            <person name="Quesneville H."/>
            <person name="Ram K.R."/>
            <person name="Rand D."/>
            <person name="Rasmussen M.D."/>
            <person name="Reed L.K."/>
            <person name="Reenan R."/>
            <person name="Reily A."/>
            <person name="Remington K.A."/>
            <person name="Rieger T.T."/>
            <person name="Ritchie M.G."/>
            <person name="Robin C."/>
            <person name="Rogers Y.H."/>
            <person name="Rohde C."/>
            <person name="Rozas J."/>
            <person name="Rubenfield M.J."/>
            <person name="Ruiz A."/>
            <person name="Russo S."/>
            <person name="Salzberg S.L."/>
            <person name="Sanchez-Gracia A."/>
            <person name="Saranga D.J."/>
            <person name="Sato H."/>
            <person name="Schaeffer S.W."/>
            <person name="Schatz M.C."/>
            <person name="Schlenke T."/>
            <person name="Schwartz R."/>
            <person name="Segarra C."/>
            <person name="Singh R.S."/>
            <person name="Sirot L."/>
            <person name="Sirota M."/>
            <person name="Sisneros N.B."/>
            <person name="Smith C.D."/>
            <person name="Smith T.F."/>
            <person name="Spieth J."/>
            <person name="Stage D.E."/>
            <person name="Stark A."/>
            <person name="Stephan W."/>
            <person name="Strausberg R.L."/>
            <person name="Strempel S."/>
            <person name="Sturgill D."/>
            <person name="Sutton G."/>
            <person name="Sutton G.G."/>
            <person name="Tao W."/>
            <person name="Teichmann S."/>
            <person name="Tobari Y.N."/>
            <person name="Tomimura Y."/>
            <person name="Tsolas J.M."/>
            <person name="Valente V.L."/>
            <person name="Venter E."/>
            <person name="Venter J.C."/>
            <person name="Vicario S."/>
            <person name="Vieira F.G."/>
            <person name="Vilella A.J."/>
            <person name="Villasante A."/>
            <person name="Walenz B."/>
            <person name="Wang J."/>
            <person name="Wasserman M."/>
            <person name="Watts T."/>
            <person name="Wilson D."/>
            <person name="Wilson R.K."/>
            <person name="Wing R.A."/>
            <person name="Wolfner M.F."/>
            <person name="Wong A."/>
            <person name="Wong G.K."/>
            <person name="Wu C.I."/>
            <person name="Wu G."/>
            <person name="Yamamoto D."/>
            <person name="Yang H.P."/>
            <person name="Yang S.P."/>
            <person name="Yorke J.A."/>
            <person name="Yoshida K."/>
            <person name="Zdobnov E."/>
            <person name="Zhang P."/>
            <person name="Zhang Y."/>
            <person name="Zimin A.V."/>
            <person name="Baldwin J."/>
            <person name="Abdouelleil A."/>
            <person name="Abdulkadir J."/>
            <person name="Abebe A."/>
            <person name="Abera B."/>
            <person name="Abreu J."/>
            <person name="Acer S.C."/>
            <person name="Aftuck L."/>
            <person name="Alexander A."/>
            <person name="An P."/>
            <person name="Anderson E."/>
            <person name="Anderson S."/>
            <person name="Arachi H."/>
            <person name="Azer M."/>
            <person name="Bachantsang P."/>
            <person name="Barry A."/>
            <person name="Bayul T."/>
            <person name="Berlin A."/>
            <person name="Bessette D."/>
            <person name="Bloom T."/>
            <person name="Blye J."/>
            <person name="Boguslavskiy L."/>
            <person name="Bonnet C."/>
            <person name="Boukhgalter B."/>
            <person name="Bourzgui I."/>
            <person name="Brown A."/>
            <person name="Cahill P."/>
            <person name="Channer S."/>
            <person name="Cheshatsang Y."/>
            <person name="Chuda L."/>
            <person name="Citroen M."/>
            <person name="Collymore A."/>
            <person name="Cooke P."/>
            <person name="Costello M."/>
            <person name="D'Aco K."/>
            <person name="Daza R."/>
            <person name="De Haan G."/>
            <person name="DeGray S."/>
            <person name="DeMaso C."/>
            <person name="Dhargay N."/>
            <person name="Dooley K."/>
            <person name="Dooley E."/>
            <person name="Doricent M."/>
            <person name="Dorje P."/>
            <person name="Dorjee K."/>
            <person name="Dupes A."/>
            <person name="Elong R."/>
            <person name="Falk J."/>
            <person name="Farina A."/>
            <person name="Faro S."/>
            <person name="Ferguson D."/>
            <person name="Fisher S."/>
            <person name="Foley C.D."/>
            <person name="Franke A."/>
            <person name="Friedrich D."/>
            <person name="Gadbois L."/>
            <person name="Gearin G."/>
            <person name="Gearin C.R."/>
            <person name="Giannoukos G."/>
            <person name="Goode T."/>
            <person name="Graham J."/>
            <person name="Grandbois E."/>
            <person name="Grewal S."/>
            <person name="Gyaltsen K."/>
            <person name="Hafez N."/>
            <person name="Hagos B."/>
            <person name="Hall J."/>
            <person name="Henson C."/>
            <person name="Hollinger A."/>
            <person name="Honan T."/>
            <person name="Huard M.D."/>
            <person name="Hughes L."/>
            <person name="Hurhula B."/>
            <person name="Husby M.E."/>
            <person name="Kamat A."/>
            <person name="Kanga B."/>
            <person name="Kashin S."/>
            <person name="Khazanovich D."/>
            <person name="Kisner P."/>
            <person name="Lance K."/>
            <person name="Lara M."/>
            <person name="Lee W."/>
            <person name="Lennon N."/>
            <person name="Letendre F."/>
            <person name="LeVine R."/>
            <person name="Lipovsky A."/>
            <person name="Liu X."/>
            <person name="Liu J."/>
            <person name="Liu S."/>
            <person name="Lokyitsang T."/>
            <person name="Lokyitsang Y."/>
            <person name="Lubonja R."/>
            <person name="Lui A."/>
            <person name="MacDonald P."/>
            <person name="Magnisalis V."/>
            <person name="Maru K."/>
            <person name="Matthews C."/>
            <person name="McCusker W."/>
            <person name="McDonough S."/>
            <person name="Mehta T."/>
            <person name="Meldrim J."/>
            <person name="Meneus L."/>
            <person name="Mihai O."/>
            <person name="Mihalev A."/>
            <person name="Mihova T."/>
            <person name="Mittelman R."/>
            <person name="Mlenga V."/>
            <person name="Montmayeur A."/>
            <person name="Mulrain L."/>
            <person name="Navidi A."/>
            <person name="Naylor J."/>
            <person name="Negash T."/>
            <person name="Nguyen T."/>
            <person name="Nguyen N."/>
            <person name="Nicol R."/>
            <person name="Norbu C."/>
            <person name="Norbu N."/>
            <person name="Novod N."/>
            <person name="O'Neill B."/>
            <person name="Osman S."/>
            <person name="Markiewicz E."/>
            <person name="Oyono O.L."/>
            <person name="Patti C."/>
            <person name="Phunkhang P."/>
            <person name="Pierre F."/>
            <person name="Priest M."/>
            <person name="Raghuraman S."/>
            <person name="Rege F."/>
            <person name="Reyes R."/>
            <person name="Rise C."/>
            <person name="Rogov P."/>
            <person name="Ross K."/>
            <person name="Ryan E."/>
            <person name="Settipalli S."/>
            <person name="Shea T."/>
            <person name="Sherpa N."/>
            <person name="Shi L."/>
            <person name="Shih D."/>
            <person name="Sparrow T."/>
            <person name="Spaulding J."/>
            <person name="Stalker J."/>
            <person name="Stange-Thomann N."/>
            <person name="Stavropoulos S."/>
            <person name="Stone C."/>
            <person name="Strader C."/>
            <person name="Tesfaye S."/>
            <person name="Thomson T."/>
            <person name="Thoulutsang Y."/>
            <person name="Thoulutsang D."/>
            <person name="Topham K."/>
            <person name="Topping I."/>
            <person name="Tsamla T."/>
            <person name="Vassiliev H."/>
            <person name="Vo A."/>
            <person name="Wangchuk T."/>
            <person name="Wangdi T."/>
            <person name="Weiand M."/>
            <person name="Wilkinson J."/>
            <person name="Wilson A."/>
            <person name="Yadav S."/>
            <person name="Young G."/>
            <person name="Yu Q."/>
            <person name="Zembek L."/>
            <person name="Zhong D."/>
            <person name="Zimmer A."/>
            <person name="Zwirko Z."/>
            <person name="Jaffe D.B."/>
            <person name="Alvarez P."/>
            <person name="Brockman W."/>
            <person name="Butler J."/>
            <person name="Chin C."/>
            <person name="Gnerre S."/>
            <person name="Grabherr M."/>
            <person name="Kleber M."/>
            <person name="Mauceli E."/>
            <person name="MacCallum I."/>
        </authorList>
    </citation>
    <scope>NUCLEOTIDE SEQUENCE [LARGE SCALE GENOMIC DNA]</scope>
    <source>
        <strain evidence="5">TSC#15081-1352.22</strain>
        <strain evidence="7">Tucson 15081-1352.22</strain>
    </source>
</reference>
<feature type="compositionally biased region" description="Low complexity" evidence="4">
    <location>
        <begin position="1468"/>
        <end position="1478"/>
    </location>
</feature>
<feature type="compositionally biased region" description="Low complexity" evidence="4">
    <location>
        <begin position="1807"/>
        <end position="1830"/>
    </location>
</feature>
<feature type="region of interest" description="Disordered" evidence="4">
    <location>
        <begin position="2049"/>
        <end position="2079"/>
    </location>
</feature>
<dbReference type="GO" id="GO:0030877">
    <property type="term" value="C:beta-catenin destruction complex"/>
    <property type="evidence" value="ECO:0007669"/>
    <property type="project" value="EnsemblMetazoa"/>
</dbReference>
<dbReference type="InterPro" id="IPR016024">
    <property type="entry name" value="ARM-type_fold"/>
</dbReference>
<feature type="region of interest" description="Disordered" evidence="4">
    <location>
        <begin position="2405"/>
        <end position="2426"/>
    </location>
</feature>
<dbReference type="GO" id="GO:0007420">
    <property type="term" value="P:brain development"/>
    <property type="evidence" value="ECO:0007669"/>
    <property type="project" value="EnsemblMetazoa"/>
</dbReference>
<comment type="similarity">
    <text evidence="1">Belongs to the adenomatous polyposis coli (APC) family.</text>
</comment>
<feature type="compositionally biased region" description="Polar residues" evidence="4">
    <location>
        <begin position="196"/>
        <end position="205"/>
    </location>
</feature>
<dbReference type="InterPro" id="IPR009223">
    <property type="entry name" value="APC_rpt"/>
</dbReference>
<feature type="region of interest" description="Disordered" evidence="4">
    <location>
        <begin position="1705"/>
        <end position="1743"/>
    </location>
</feature>
<feature type="compositionally biased region" description="Low complexity" evidence="4">
    <location>
        <begin position="702"/>
        <end position="717"/>
    </location>
</feature>
<feature type="region of interest" description="Disordered" evidence="4">
    <location>
        <begin position="2460"/>
        <end position="2530"/>
    </location>
</feature>
<dbReference type="GO" id="GO:0007026">
    <property type="term" value="P:negative regulation of microtubule depolymerization"/>
    <property type="evidence" value="ECO:0007669"/>
    <property type="project" value="TreeGrafter"/>
</dbReference>
<keyword evidence="7" id="KW-1185">Reference proteome</keyword>
<evidence type="ECO:0000256" key="4">
    <source>
        <dbReference type="SAM" id="MobiDB-lite"/>
    </source>
</evidence>
<dbReference type="EMBL" id="CH933806">
    <property type="protein sequence ID" value="EDW16419.2"/>
    <property type="molecule type" value="Genomic_DNA"/>
</dbReference>
<dbReference type="GO" id="GO:0090090">
    <property type="term" value="P:negative regulation of canonical Wnt signaling pathway"/>
    <property type="evidence" value="ECO:0007669"/>
    <property type="project" value="EnsemblMetazoa"/>
</dbReference>
<dbReference type="GO" id="GO:0007447">
    <property type="term" value="P:imaginal disc pattern formation"/>
    <property type="evidence" value="ECO:0007669"/>
    <property type="project" value="EnsemblMetazoa"/>
</dbReference>
<dbReference type="GO" id="GO:0016342">
    <property type="term" value="C:catenin complex"/>
    <property type="evidence" value="ECO:0007669"/>
    <property type="project" value="TreeGrafter"/>
</dbReference>
<feature type="region of interest" description="Disordered" evidence="4">
    <location>
        <begin position="2290"/>
        <end position="2309"/>
    </location>
</feature>
<feature type="compositionally biased region" description="Low complexity" evidence="4">
    <location>
        <begin position="1564"/>
        <end position="1578"/>
    </location>
</feature>
<feature type="region of interest" description="Disordered" evidence="4">
    <location>
        <begin position="1048"/>
        <end position="1088"/>
    </location>
</feature>
<dbReference type="eggNOG" id="KOG2122">
    <property type="taxonomic scope" value="Eukaryota"/>
</dbReference>
<feature type="region of interest" description="Disordered" evidence="4">
    <location>
        <begin position="1564"/>
        <end position="1623"/>
    </location>
</feature>
<feature type="region of interest" description="Disordered" evidence="4">
    <location>
        <begin position="684"/>
        <end position="754"/>
    </location>
</feature>
<feature type="compositionally biased region" description="Basic residues" evidence="4">
    <location>
        <begin position="1502"/>
        <end position="1513"/>
    </location>
</feature>
<dbReference type="SUPFAM" id="SSF48371">
    <property type="entry name" value="ARM repeat"/>
    <property type="match status" value="1"/>
</dbReference>
<dbReference type="GO" id="GO:0030707">
    <property type="term" value="P:follicle cell of egg chamber development"/>
    <property type="evidence" value="ECO:0007669"/>
    <property type="project" value="EnsemblMetazoa"/>
</dbReference>
<feature type="compositionally biased region" description="Low complexity" evidence="4">
    <location>
        <begin position="1594"/>
        <end position="1603"/>
    </location>
</feature>
<dbReference type="GO" id="GO:1905126">
    <property type="term" value="P:regulation of axo-dendritic protein transport"/>
    <property type="evidence" value="ECO:0007669"/>
    <property type="project" value="EnsemblMetazoa"/>
</dbReference>
<feature type="compositionally biased region" description="Polar residues" evidence="4">
    <location>
        <begin position="803"/>
        <end position="815"/>
    </location>
</feature>
<evidence type="ECO:0000313" key="5">
    <source>
        <dbReference type="EMBL" id="EDW16419.2"/>
    </source>
</evidence>
<evidence type="ECO:0000256" key="1">
    <source>
        <dbReference type="ARBA" id="ARBA00009051"/>
    </source>
</evidence>
<evidence type="ECO:0000313" key="7">
    <source>
        <dbReference type="Proteomes" id="UP000009192"/>
    </source>
</evidence>
<feature type="region of interest" description="Disordered" evidence="4">
    <location>
        <begin position="1643"/>
        <end position="1684"/>
    </location>
</feature>
<reference evidence="5" key="2">
    <citation type="journal article" date="2008" name="Bioinformatics">
        <title>Assembly reconciliation.</title>
        <authorList>
            <person name="Zimin A.V."/>
            <person name="Smith D.R."/>
            <person name="Sutton G."/>
            <person name="Yorke J.A."/>
        </authorList>
    </citation>
    <scope>NUCLEOTIDE SEQUENCE</scope>
    <source>
        <strain evidence="5">TSC#15081-1352.22</strain>
    </source>
</reference>
<feature type="region of interest" description="Disordered" evidence="4">
    <location>
        <begin position="911"/>
        <end position="947"/>
    </location>
</feature>
<feature type="compositionally biased region" description="Polar residues" evidence="4">
    <location>
        <begin position="1479"/>
        <end position="1489"/>
    </location>
</feature>
<evidence type="ECO:0000256" key="3">
    <source>
        <dbReference type="PROSITE-ProRule" id="PRU00259"/>
    </source>
</evidence>
<proteinExistence type="inferred from homology"/>
<feature type="compositionally biased region" description="Basic and acidic residues" evidence="4">
    <location>
        <begin position="1514"/>
        <end position="1523"/>
    </location>
</feature>
<dbReference type="GO" id="GO:0030424">
    <property type="term" value="C:axon"/>
    <property type="evidence" value="ECO:0007669"/>
    <property type="project" value="EnsemblMetazoa"/>
</dbReference>
<feature type="compositionally biased region" description="Basic and acidic residues" evidence="4">
    <location>
        <begin position="968"/>
        <end position="985"/>
    </location>
</feature>
<dbReference type="GO" id="GO:0008013">
    <property type="term" value="F:beta-catenin binding"/>
    <property type="evidence" value="ECO:0007669"/>
    <property type="project" value="EnsemblMetazoa"/>
</dbReference>
<dbReference type="GO" id="GO:0016477">
    <property type="term" value="P:cell migration"/>
    <property type="evidence" value="ECO:0007669"/>
    <property type="project" value="TreeGrafter"/>
</dbReference>
<accession>B4K7P8</accession>
<protein>
    <submittedName>
        <fullName evidence="5">Uncharacterized protein, isoform B</fullName>
    </submittedName>
    <submittedName>
        <fullName evidence="6">Uncharacterized protein, isoform C</fullName>
    </submittedName>
</protein>
<dbReference type="PROSITE" id="PS50176">
    <property type="entry name" value="ARM_REPEAT"/>
    <property type="match status" value="2"/>
</dbReference>